<proteinExistence type="inferred from homology"/>
<reference evidence="11" key="2">
    <citation type="journal article" date="2021" name="PeerJ">
        <title>Extensive microbial diversity within the chicken gut microbiome revealed by metagenomics and culture.</title>
        <authorList>
            <person name="Gilroy R."/>
            <person name="Ravi A."/>
            <person name="Getino M."/>
            <person name="Pursley I."/>
            <person name="Horton D.L."/>
            <person name="Alikhan N.F."/>
            <person name="Baker D."/>
            <person name="Gharbi K."/>
            <person name="Hall N."/>
            <person name="Watson M."/>
            <person name="Adriaenssens E.M."/>
            <person name="Foster-Nyarko E."/>
            <person name="Jarju S."/>
            <person name="Secka A."/>
            <person name="Antonio M."/>
            <person name="Oren A."/>
            <person name="Chaudhuri R.R."/>
            <person name="La Ragione R."/>
            <person name="Hildebrand F."/>
            <person name="Pallen M.J."/>
        </authorList>
    </citation>
    <scope>NUCLEOTIDE SEQUENCE</scope>
    <source>
        <strain evidence="11">10532</strain>
    </source>
</reference>
<reference evidence="11" key="1">
    <citation type="submission" date="2020-10" db="EMBL/GenBank/DDBJ databases">
        <authorList>
            <person name="Gilroy R."/>
        </authorList>
    </citation>
    <scope>NUCLEOTIDE SEQUENCE</scope>
    <source>
        <strain evidence="11">10532</strain>
    </source>
</reference>
<sequence>MSFKKINPENIENIRGMIFINDEIMIKDNELKNLTWKDFLIPLKIPGTEGCILLIEEDKSPYNGEQVIFGQWKNINLPEGYRLEKLKFFLPVSQNLIIKNLSRYKSILNWINTNKFCGCCGSPNRFSDKEEALVCSNTECGRIIYPRISPAIITLIHKGSKILLAKHNLRNQEIYTCIAGYVEAGETVEECVHREVYEEVGLKIKDLTYAGSQYWPFPDQIMFAFHCNWAEGEINPDPVELKEAKWFETGNLPENIPVPGSVAYNLIKGKFSNKAPDSLHG</sequence>
<keyword evidence="7" id="KW-0460">Magnesium</keyword>
<evidence type="ECO:0000256" key="9">
    <source>
        <dbReference type="ARBA" id="ARBA00023679"/>
    </source>
</evidence>
<dbReference type="PROSITE" id="PS51462">
    <property type="entry name" value="NUDIX"/>
    <property type="match status" value="1"/>
</dbReference>
<evidence type="ECO:0000256" key="7">
    <source>
        <dbReference type="ARBA" id="ARBA00022842"/>
    </source>
</evidence>
<keyword evidence="8" id="KW-0520">NAD</keyword>
<comment type="catalytic activity">
    <reaction evidence="9">
        <text>a 5'-end NAD(+)-phospho-ribonucleoside in mRNA + H2O = a 5'-end phospho-adenosine-phospho-ribonucleoside in mRNA + beta-nicotinamide D-ribonucleotide + 2 H(+)</text>
        <dbReference type="Rhea" id="RHEA:60876"/>
        <dbReference type="Rhea" id="RHEA-COMP:15698"/>
        <dbReference type="Rhea" id="RHEA-COMP:15719"/>
        <dbReference type="ChEBI" id="CHEBI:14649"/>
        <dbReference type="ChEBI" id="CHEBI:15377"/>
        <dbReference type="ChEBI" id="CHEBI:15378"/>
        <dbReference type="ChEBI" id="CHEBI:144029"/>
        <dbReference type="ChEBI" id="CHEBI:144051"/>
    </reaction>
    <physiologicalReaction direction="left-to-right" evidence="9">
        <dbReference type="Rhea" id="RHEA:60877"/>
    </physiologicalReaction>
</comment>
<dbReference type="PANTHER" id="PTHR42904">
    <property type="entry name" value="NUDIX HYDROLASE, NUDC SUBFAMILY"/>
    <property type="match status" value="1"/>
</dbReference>
<dbReference type="GO" id="GO:0046872">
    <property type="term" value="F:metal ion binding"/>
    <property type="evidence" value="ECO:0007669"/>
    <property type="project" value="UniProtKB-KW"/>
</dbReference>
<evidence type="ECO:0000313" key="11">
    <source>
        <dbReference type="EMBL" id="MBO8457478.1"/>
    </source>
</evidence>
<dbReference type="InterPro" id="IPR000086">
    <property type="entry name" value="NUDIX_hydrolase_dom"/>
</dbReference>
<gene>
    <name evidence="11" type="primary">nudC</name>
    <name evidence="11" type="ORF">IAA81_04530</name>
</gene>
<dbReference type="GO" id="GO:0019677">
    <property type="term" value="P:NAD+ catabolic process"/>
    <property type="evidence" value="ECO:0007669"/>
    <property type="project" value="TreeGrafter"/>
</dbReference>
<dbReference type="Proteomes" id="UP000823638">
    <property type="component" value="Unassembled WGS sequence"/>
</dbReference>
<evidence type="ECO:0000256" key="3">
    <source>
        <dbReference type="ARBA" id="ARBA00009595"/>
    </source>
</evidence>
<dbReference type="EMBL" id="JADIMM010000065">
    <property type="protein sequence ID" value="MBO8457478.1"/>
    <property type="molecule type" value="Genomic_DNA"/>
</dbReference>
<comment type="caution">
    <text evidence="11">The sequence shown here is derived from an EMBL/GenBank/DDBJ whole genome shotgun (WGS) entry which is preliminary data.</text>
</comment>
<evidence type="ECO:0000256" key="1">
    <source>
        <dbReference type="ARBA" id="ARBA00001946"/>
    </source>
</evidence>
<dbReference type="AlphaFoldDB" id="A0A9D9HPI6"/>
<keyword evidence="6 11" id="KW-0378">Hydrolase</keyword>
<dbReference type="Gene3D" id="3.90.79.20">
    <property type="match status" value="1"/>
</dbReference>
<name>A0A9D9HPI6_9SPIR</name>
<feature type="domain" description="Nudix hydrolase" evidence="10">
    <location>
        <begin position="146"/>
        <end position="270"/>
    </location>
</feature>
<protein>
    <recommendedName>
        <fullName evidence="4">NAD(+) diphosphatase</fullName>
        <ecNumber evidence="4">3.6.1.22</ecNumber>
    </recommendedName>
</protein>
<dbReference type="CDD" id="cd03429">
    <property type="entry name" value="NUDIX_NADH_pyrophosphatase_Nudt13"/>
    <property type="match status" value="1"/>
</dbReference>
<evidence type="ECO:0000256" key="4">
    <source>
        <dbReference type="ARBA" id="ARBA00012381"/>
    </source>
</evidence>
<evidence type="ECO:0000313" key="12">
    <source>
        <dbReference type="Proteomes" id="UP000823638"/>
    </source>
</evidence>
<dbReference type="SUPFAM" id="SSF55811">
    <property type="entry name" value="Nudix"/>
    <property type="match status" value="1"/>
</dbReference>
<dbReference type="GO" id="GO:0035529">
    <property type="term" value="F:NADH pyrophosphatase activity"/>
    <property type="evidence" value="ECO:0007669"/>
    <property type="project" value="TreeGrafter"/>
</dbReference>
<dbReference type="PROSITE" id="PS00893">
    <property type="entry name" value="NUDIX_BOX"/>
    <property type="match status" value="1"/>
</dbReference>
<dbReference type="Gene3D" id="3.90.79.10">
    <property type="entry name" value="Nucleoside Triphosphate Pyrophosphohydrolase"/>
    <property type="match status" value="1"/>
</dbReference>
<dbReference type="InterPro" id="IPR049734">
    <property type="entry name" value="NudC-like_C"/>
</dbReference>
<dbReference type="EC" id="3.6.1.22" evidence="4"/>
<comment type="similarity">
    <text evidence="3">Belongs to the Nudix hydrolase family. NudC subfamily.</text>
</comment>
<evidence type="ECO:0000259" key="10">
    <source>
        <dbReference type="PROSITE" id="PS51462"/>
    </source>
</evidence>
<evidence type="ECO:0000256" key="5">
    <source>
        <dbReference type="ARBA" id="ARBA00022723"/>
    </source>
</evidence>
<evidence type="ECO:0000256" key="8">
    <source>
        <dbReference type="ARBA" id="ARBA00023027"/>
    </source>
</evidence>
<evidence type="ECO:0000256" key="6">
    <source>
        <dbReference type="ARBA" id="ARBA00022801"/>
    </source>
</evidence>
<accession>A0A9D9HPI6</accession>
<dbReference type="Pfam" id="PF00293">
    <property type="entry name" value="NUDIX"/>
    <property type="match status" value="1"/>
</dbReference>
<dbReference type="GO" id="GO:0005829">
    <property type="term" value="C:cytosol"/>
    <property type="evidence" value="ECO:0007669"/>
    <property type="project" value="TreeGrafter"/>
</dbReference>
<dbReference type="InterPro" id="IPR020084">
    <property type="entry name" value="NUDIX_hydrolase_CS"/>
</dbReference>
<evidence type="ECO:0000256" key="2">
    <source>
        <dbReference type="ARBA" id="ARBA00001947"/>
    </source>
</evidence>
<keyword evidence="5" id="KW-0479">Metal-binding</keyword>
<organism evidence="11 12">
    <name type="scientific">Candidatus Gallitreponema excrementavium</name>
    <dbReference type="NCBI Taxonomy" id="2840840"/>
    <lineage>
        <taxon>Bacteria</taxon>
        <taxon>Pseudomonadati</taxon>
        <taxon>Spirochaetota</taxon>
        <taxon>Spirochaetia</taxon>
        <taxon>Spirochaetales</taxon>
        <taxon>Candidatus Gallitreponema</taxon>
    </lineage>
</organism>
<dbReference type="InterPro" id="IPR050241">
    <property type="entry name" value="NAD-cap_RNA_hydrolase_NudC"/>
</dbReference>
<dbReference type="NCBIfam" id="NF001299">
    <property type="entry name" value="PRK00241.1"/>
    <property type="match status" value="1"/>
</dbReference>
<dbReference type="GO" id="GO:0006742">
    <property type="term" value="P:NADP+ catabolic process"/>
    <property type="evidence" value="ECO:0007669"/>
    <property type="project" value="TreeGrafter"/>
</dbReference>
<dbReference type="PANTHER" id="PTHR42904:SF6">
    <property type="entry name" value="NAD-CAPPED RNA HYDROLASE NUDT12"/>
    <property type="match status" value="1"/>
</dbReference>
<dbReference type="InterPro" id="IPR015797">
    <property type="entry name" value="NUDIX_hydrolase-like_dom_sf"/>
</dbReference>
<comment type="cofactor">
    <cofactor evidence="1">
        <name>Mg(2+)</name>
        <dbReference type="ChEBI" id="CHEBI:18420"/>
    </cofactor>
</comment>
<comment type="cofactor">
    <cofactor evidence="2">
        <name>Zn(2+)</name>
        <dbReference type="ChEBI" id="CHEBI:29105"/>
    </cofactor>
</comment>